<dbReference type="Proteomes" id="UP001284537">
    <property type="component" value="Unassembled WGS sequence"/>
</dbReference>
<dbReference type="InterPro" id="IPR001296">
    <property type="entry name" value="Glyco_trans_1"/>
</dbReference>
<keyword evidence="3 6" id="KW-0808">Transferase</keyword>
<feature type="domain" description="Glycosyl transferase family 1" evidence="4">
    <location>
        <begin position="213"/>
        <end position="367"/>
    </location>
</feature>
<proteinExistence type="inferred from homology"/>
<dbReference type="Pfam" id="PF13439">
    <property type="entry name" value="Glyco_transf_4"/>
    <property type="match status" value="1"/>
</dbReference>
<keyword evidence="7" id="KW-1185">Reference proteome</keyword>
<evidence type="ECO:0000256" key="2">
    <source>
        <dbReference type="ARBA" id="ARBA00022676"/>
    </source>
</evidence>
<dbReference type="SUPFAM" id="SSF53756">
    <property type="entry name" value="UDP-Glycosyltransferase/glycogen phosphorylase"/>
    <property type="match status" value="1"/>
</dbReference>
<name>A0ABU4UCF4_9GAMM</name>
<dbReference type="GO" id="GO:0016757">
    <property type="term" value="F:glycosyltransferase activity"/>
    <property type="evidence" value="ECO:0007669"/>
    <property type="project" value="UniProtKB-KW"/>
</dbReference>
<accession>A0ABU4UCF4</accession>
<evidence type="ECO:0000313" key="6">
    <source>
        <dbReference type="EMBL" id="MDX8127147.1"/>
    </source>
</evidence>
<dbReference type="RefSeq" id="WP_319961123.1">
    <property type="nucleotide sequence ID" value="NZ_JAXARY010000005.1"/>
</dbReference>
<dbReference type="PANTHER" id="PTHR12526:SF640">
    <property type="entry name" value="COLANIC ACID BIOSYNTHESIS GLYCOSYLTRANSFERASE WCAL-RELATED"/>
    <property type="match status" value="1"/>
</dbReference>
<organism evidence="6 7">
    <name type="scientific">Methylomonas defluvii</name>
    <dbReference type="NCBI Taxonomy" id="3045149"/>
    <lineage>
        <taxon>Bacteria</taxon>
        <taxon>Pseudomonadati</taxon>
        <taxon>Pseudomonadota</taxon>
        <taxon>Gammaproteobacteria</taxon>
        <taxon>Methylococcales</taxon>
        <taxon>Methylococcaceae</taxon>
        <taxon>Methylomonas</taxon>
    </lineage>
</organism>
<comment type="similarity">
    <text evidence="1">Belongs to the glycosyltransferase group 1 family. Glycosyltransferase 4 subfamily.</text>
</comment>
<dbReference type="CDD" id="cd03801">
    <property type="entry name" value="GT4_PimA-like"/>
    <property type="match status" value="1"/>
</dbReference>
<keyword evidence="2 6" id="KW-0328">Glycosyltransferase</keyword>
<sequence length="406" mass="44844">MNIGIVGPIATEYVADFLATNTDNLPRGYPGAPLMGVLIGQLLKQGHKVSAFTTDSSLYASGATVKASGPNFDFYICPSRPRAWRFNSYRLGRAIDGFAYEIQQLKNAIKLANPEIVHAHWTYEFANATIKAGRPHLITCHDAPAVVFRYTRSLYRAIRYLVARQVFRNGSYFTTVSTYMASSLRNYVKDDIEVVPNPLADYVLEKGAPRARPETRRIGLICNGWDLRKNPKPALEAFAKLRCRQPIAELHLYGVDFEVGGHAQTWCIQQGLNSGMVFHGVTPHKQLIEQLEQLDLLLHPALEESFGVVIAEAMALGLPIVAGQNSGAVPWVVGSEGVMDIDCCAVLTDVSDSLKISAALDEVFDEGYLKRSLAGYLRARKMFSPKAVTDSYLAIYKRILLGSVNE</sequence>
<dbReference type="PANTHER" id="PTHR12526">
    <property type="entry name" value="GLYCOSYLTRANSFERASE"/>
    <property type="match status" value="1"/>
</dbReference>
<evidence type="ECO:0000259" key="4">
    <source>
        <dbReference type="Pfam" id="PF00534"/>
    </source>
</evidence>
<evidence type="ECO:0000313" key="7">
    <source>
        <dbReference type="Proteomes" id="UP001284537"/>
    </source>
</evidence>
<dbReference type="EC" id="2.4.-.-" evidence="6"/>
<dbReference type="Pfam" id="PF00534">
    <property type="entry name" value="Glycos_transf_1"/>
    <property type="match status" value="1"/>
</dbReference>
<reference evidence="6 7" key="1">
    <citation type="submission" date="2023-11" db="EMBL/GenBank/DDBJ databases">
        <authorList>
            <person name="Ouyang M.-Y."/>
        </authorList>
    </citation>
    <scope>NUCLEOTIDE SEQUENCE [LARGE SCALE GENOMIC DNA]</scope>
    <source>
        <strain evidence="6 7">OY6</strain>
    </source>
</reference>
<gene>
    <name evidence="6" type="ORF">QLH52_07635</name>
</gene>
<evidence type="ECO:0000256" key="1">
    <source>
        <dbReference type="ARBA" id="ARBA00009481"/>
    </source>
</evidence>
<dbReference type="InterPro" id="IPR028098">
    <property type="entry name" value="Glyco_trans_4-like_N"/>
</dbReference>
<comment type="caution">
    <text evidence="6">The sequence shown here is derived from an EMBL/GenBank/DDBJ whole genome shotgun (WGS) entry which is preliminary data.</text>
</comment>
<feature type="domain" description="Glycosyltransferase subfamily 4-like N-terminal" evidence="5">
    <location>
        <begin position="38"/>
        <end position="198"/>
    </location>
</feature>
<evidence type="ECO:0000259" key="5">
    <source>
        <dbReference type="Pfam" id="PF13439"/>
    </source>
</evidence>
<dbReference type="EMBL" id="JAXARY010000005">
    <property type="protein sequence ID" value="MDX8127147.1"/>
    <property type="molecule type" value="Genomic_DNA"/>
</dbReference>
<evidence type="ECO:0000256" key="3">
    <source>
        <dbReference type="ARBA" id="ARBA00022679"/>
    </source>
</evidence>
<dbReference type="Gene3D" id="3.40.50.2000">
    <property type="entry name" value="Glycogen Phosphorylase B"/>
    <property type="match status" value="2"/>
</dbReference>
<protein>
    <submittedName>
        <fullName evidence="6">Glycosyltransferase family 4 protein</fullName>
        <ecNumber evidence="6">2.4.-.-</ecNumber>
    </submittedName>
</protein>